<dbReference type="GO" id="GO:0016846">
    <property type="term" value="F:carbon-sulfur lyase activity"/>
    <property type="evidence" value="ECO:0007669"/>
    <property type="project" value="InterPro"/>
</dbReference>
<dbReference type="Pfam" id="PF04828">
    <property type="entry name" value="GFA"/>
    <property type="match status" value="2"/>
</dbReference>
<dbReference type="RefSeq" id="XP_037151410.1">
    <property type="nucleotide sequence ID" value="XM_037292871.1"/>
</dbReference>
<name>A0A8H6FB75_9LECA</name>
<comment type="caution">
    <text evidence="7">The sequence shown here is derived from an EMBL/GenBank/DDBJ whole genome shotgun (WGS) entry which is preliminary data.</text>
</comment>
<dbReference type="InterPro" id="IPR011057">
    <property type="entry name" value="Mss4-like_sf"/>
</dbReference>
<evidence type="ECO:0000313" key="8">
    <source>
        <dbReference type="Proteomes" id="UP000593566"/>
    </source>
</evidence>
<feature type="domain" description="CENP-V/GFA" evidence="6">
    <location>
        <begin position="204"/>
        <end position="318"/>
    </location>
</feature>
<evidence type="ECO:0000259" key="6">
    <source>
        <dbReference type="PROSITE" id="PS51891"/>
    </source>
</evidence>
<accession>A0A8H6FB75</accession>
<organism evidence="7 8">
    <name type="scientific">Letharia lupina</name>
    <dbReference type="NCBI Taxonomy" id="560253"/>
    <lineage>
        <taxon>Eukaryota</taxon>
        <taxon>Fungi</taxon>
        <taxon>Dikarya</taxon>
        <taxon>Ascomycota</taxon>
        <taxon>Pezizomycotina</taxon>
        <taxon>Lecanoromycetes</taxon>
        <taxon>OSLEUM clade</taxon>
        <taxon>Lecanoromycetidae</taxon>
        <taxon>Lecanorales</taxon>
        <taxon>Lecanorineae</taxon>
        <taxon>Parmeliaceae</taxon>
        <taxon>Letharia</taxon>
    </lineage>
</organism>
<evidence type="ECO:0000313" key="7">
    <source>
        <dbReference type="EMBL" id="KAF6221975.1"/>
    </source>
</evidence>
<keyword evidence="2" id="KW-0479">Metal-binding</keyword>
<gene>
    <name evidence="7" type="ORF">HO133_001943</name>
</gene>
<dbReference type="PANTHER" id="PTHR33337:SF30">
    <property type="entry name" value="DUF636 DOMAIN PROTEIN (AFU_ORTHOLOGUE AFUA_1G03180)"/>
    <property type="match status" value="1"/>
</dbReference>
<dbReference type="AlphaFoldDB" id="A0A8H6FB75"/>
<dbReference type="Gene3D" id="3.90.1590.10">
    <property type="entry name" value="glutathione-dependent formaldehyde- activating enzyme (gfa)"/>
    <property type="match status" value="2"/>
</dbReference>
<dbReference type="PANTHER" id="PTHR33337">
    <property type="entry name" value="GFA DOMAIN-CONTAINING PROTEIN"/>
    <property type="match status" value="1"/>
</dbReference>
<evidence type="ECO:0000256" key="5">
    <source>
        <dbReference type="SAM" id="MobiDB-lite"/>
    </source>
</evidence>
<dbReference type="GO" id="GO:0046872">
    <property type="term" value="F:metal ion binding"/>
    <property type="evidence" value="ECO:0007669"/>
    <property type="project" value="UniProtKB-KW"/>
</dbReference>
<keyword evidence="4" id="KW-0456">Lyase</keyword>
<feature type="domain" description="CENP-V/GFA" evidence="6">
    <location>
        <begin position="8"/>
        <end position="133"/>
    </location>
</feature>
<sequence length="381" mass="41887">MSEAKDIHTVHFSCACRQVTGSFKAHDRALPLPLTLCHCTTCRHQSGLLCNSYATLPQGAEFQVNGPLEFYKASKTVFRFFCSNCGANVYVEDTDTEDRDLCTGVLEEAEGVVRLENHIFVADSKDGGLSDWVPDVDAWEGFSKGGRKLDAEWKEGFQARGERAGELQAYCHCKGVRFKITRPDESSADLSAPRGDIVGPSATEQDSSRDDAIWWLRENGTKYLGGTCACNECRLASGFDIQAWAFVPKANIRQPGGKSLDFGAGTLKRYDSSEGVYREFCGKCGATVFWHSDSRPDLIDVSAGLLDAEEGARAESWLGWKTERVSFEEEAQNKDLIARLSAGLKHWGEEKASSSAAEKHDFGDEETESDSKKTPKTGSLD</sequence>
<dbReference type="PROSITE" id="PS51891">
    <property type="entry name" value="CENP_V_GFA"/>
    <property type="match status" value="2"/>
</dbReference>
<evidence type="ECO:0000256" key="1">
    <source>
        <dbReference type="ARBA" id="ARBA00005495"/>
    </source>
</evidence>
<feature type="compositionally biased region" description="Basic and acidic residues" evidence="5">
    <location>
        <begin position="349"/>
        <end position="362"/>
    </location>
</feature>
<dbReference type="Proteomes" id="UP000593566">
    <property type="component" value="Unassembled WGS sequence"/>
</dbReference>
<evidence type="ECO:0000256" key="4">
    <source>
        <dbReference type="ARBA" id="ARBA00023239"/>
    </source>
</evidence>
<keyword evidence="3" id="KW-0862">Zinc</keyword>
<dbReference type="EMBL" id="JACCJB010000013">
    <property type="protein sequence ID" value="KAF6221975.1"/>
    <property type="molecule type" value="Genomic_DNA"/>
</dbReference>
<evidence type="ECO:0000256" key="2">
    <source>
        <dbReference type="ARBA" id="ARBA00022723"/>
    </source>
</evidence>
<keyword evidence="8" id="KW-1185">Reference proteome</keyword>
<feature type="region of interest" description="Disordered" evidence="5">
    <location>
        <begin position="349"/>
        <end position="381"/>
    </location>
</feature>
<dbReference type="SUPFAM" id="SSF51316">
    <property type="entry name" value="Mss4-like"/>
    <property type="match status" value="2"/>
</dbReference>
<dbReference type="InterPro" id="IPR006913">
    <property type="entry name" value="CENP-V/GFA"/>
</dbReference>
<evidence type="ECO:0000256" key="3">
    <source>
        <dbReference type="ARBA" id="ARBA00022833"/>
    </source>
</evidence>
<comment type="similarity">
    <text evidence="1">Belongs to the Gfa family.</text>
</comment>
<dbReference type="GeneID" id="59330357"/>
<protein>
    <recommendedName>
        <fullName evidence="6">CENP-V/GFA domain-containing protein</fullName>
    </recommendedName>
</protein>
<feature type="region of interest" description="Disordered" evidence="5">
    <location>
        <begin position="186"/>
        <end position="205"/>
    </location>
</feature>
<reference evidence="7 8" key="1">
    <citation type="journal article" date="2020" name="Genomics">
        <title>Complete, high-quality genomes from long-read metagenomic sequencing of two wolf lichen thalli reveals enigmatic genome architecture.</title>
        <authorList>
            <person name="McKenzie S.K."/>
            <person name="Walston R.F."/>
            <person name="Allen J.L."/>
        </authorList>
    </citation>
    <scope>NUCLEOTIDE SEQUENCE [LARGE SCALE GENOMIC DNA]</scope>
    <source>
        <strain evidence="7">WasteWater1</strain>
    </source>
</reference>
<proteinExistence type="inferred from homology"/>